<proteinExistence type="predicted"/>
<evidence type="ECO:0000313" key="2">
    <source>
        <dbReference type="Proteomes" id="UP000601435"/>
    </source>
</evidence>
<dbReference type="Proteomes" id="UP000601435">
    <property type="component" value="Unassembled WGS sequence"/>
</dbReference>
<evidence type="ECO:0000313" key="1">
    <source>
        <dbReference type="EMBL" id="CAE7817958.1"/>
    </source>
</evidence>
<protein>
    <submittedName>
        <fullName evidence="1">NLRC3 protein</fullName>
    </submittedName>
</protein>
<gene>
    <name evidence="1" type="primary">NLRC3</name>
    <name evidence="1" type="ORF">SNEC2469_LOCUS24293</name>
</gene>
<feature type="non-terminal residue" evidence="1">
    <location>
        <position position="1"/>
    </location>
</feature>
<organism evidence="1 2">
    <name type="scientific">Symbiodinium necroappetens</name>
    <dbReference type="NCBI Taxonomy" id="1628268"/>
    <lineage>
        <taxon>Eukaryota</taxon>
        <taxon>Sar</taxon>
        <taxon>Alveolata</taxon>
        <taxon>Dinophyceae</taxon>
        <taxon>Suessiales</taxon>
        <taxon>Symbiodiniaceae</taxon>
        <taxon>Symbiodinium</taxon>
    </lineage>
</organism>
<dbReference type="AlphaFoldDB" id="A0A812ZB03"/>
<keyword evidence="2" id="KW-1185">Reference proteome</keyword>
<comment type="caution">
    <text evidence="1">The sequence shown here is derived from an EMBL/GenBank/DDBJ whole genome shotgun (WGS) entry which is preliminary data.</text>
</comment>
<accession>A0A812ZB03</accession>
<sequence>ANFNLEEPQKLAAYLKYADIRLLRVKYLYELLRQEKLLPRRQEAEDWGLVSHEEVSEWAAGTRDAMLISVSHAWETREHPDPCGDQLKRLVNCLSLYDAAYFSEIWVFYDYVSLFQYERQTDVEYESVRRSMSHMHMCY</sequence>
<dbReference type="EMBL" id="CAJNJA010046534">
    <property type="protein sequence ID" value="CAE7817958.1"/>
    <property type="molecule type" value="Genomic_DNA"/>
</dbReference>
<reference evidence="1" key="1">
    <citation type="submission" date="2021-02" db="EMBL/GenBank/DDBJ databases">
        <authorList>
            <person name="Dougan E. K."/>
            <person name="Rhodes N."/>
            <person name="Thang M."/>
            <person name="Chan C."/>
        </authorList>
    </citation>
    <scope>NUCLEOTIDE SEQUENCE</scope>
</reference>
<feature type="non-terminal residue" evidence="1">
    <location>
        <position position="139"/>
    </location>
</feature>
<name>A0A812ZB03_9DINO</name>